<proteinExistence type="inferred from homology"/>
<evidence type="ECO:0000256" key="3">
    <source>
        <dbReference type="ARBA" id="ARBA00022630"/>
    </source>
</evidence>
<accession>A0AAD4GTG2</accession>
<organism evidence="11 12">
    <name type="scientific">Aspergillus nanangensis</name>
    <dbReference type="NCBI Taxonomy" id="2582783"/>
    <lineage>
        <taxon>Eukaryota</taxon>
        <taxon>Fungi</taxon>
        <taxon>Dikarya</taxon>
        <taxon>Ascomycota</taxon>
        <taxon>Pezizomycotina</taxon>
        <taxon>Eurotiomycetes</taxon>
        <taxon>Eurotiomycetidae</taxon>
        <taxon>Eurotiales</taxon>
        <taxon>Aspergillaceae</taxon>
        <taxon>Aspergillus</taxon>
        <taxon>Aspergillus subgen. Circumdati</taxon>
    </lineage>
</organism>
<keyword evidence="4" id="KW-0274">FAD</keyword>
<keyword evidence="5" id="KW-0560">Oxidoreductase</keyword>
<dbReference type="CDD" id="cd12148">
    <property type="entry name" value="fungal_TF_MHR"/>
    <property type="match status" value="1"/>
</dbReference>
<dbReference type="Gene3D" id="3.50.50.60">
    <property type="entry name" value="FAD/NAD(P)-binding domain"/>
    <property type="match status" value="2"/>
</dbReference>
<reference evidence="11" key="1">
    <citation type="journal article" date="2019" name="Beilstein J. Org. Chem.">
        <title>Nanangenines: drimane sesquiterpenoids as the dominant metabolite cohort of a novel Australian fungus, Aspergillus nanangensis.</title>
        <authorList>
            <person name="Lacey H.J."/>
            <person name="Gilchrist C.L.M."/>
            <person name="Crombie A."/>
            <person name="Kalaitzis J.A."/>
            <person name="Vuong D."/>
            <person name="Rutledge P.J."/>
            <person name="Turner P."/>
            <person name="Pitt J.I."/>
            <person name="Lacey E."/>
            <person name="Chooi Y.H."/>
            <person name="Piggott A.M."/>
        </authorList>
    </citation>
    <scope>NUCLEOTIDE SEQUENCE</scope>
    <source>
        <strain evidence="11">MST-FP2251</strain>
    </source>
</reference>
<dbReference type="AlphaFoldDB" id="A0AAD4GTG2"/>
<comment type="similarity">
    <text evidence="2">Belongs to the FAD-binding monooxygenase family.</text>
</comment>
<keyword evidence="7" id="KW-0804">Transcription</keyword>
<dbReference type="InterPro" id="IPR051209">
    <property type="entry name" value="FAD-bind_Monooxygenase_sf"/>
</dbReference>
<dbReference type="InterPro" id="IPR036188">
    <property type="entry name" value="FAD/NAD-bd_sf"/>
</dbReference>
<comment type="caution">
    <text evidence="11">The sequence shown here is derived from an EMBL/GenBank/DDBJ whole genome shotgun (WGS) entry which is preliminary data.</text>
</comment>
<keyword evidence="8" id="KW-0539">Nucleus</keyword>
<dbReference type="PANTHER" id="PTHR42877">
    <property type="entry name" value="L-ORNITHINE N(5)-MONOOXYGENASE-RELATED"/>
    <property type="match status" value="1"/>
</dbReference>
<gene>
    <name evidence="11" type="ORF">FE257_008528</name>
</gene>
<dbReference type="PANTHER" id="PTHR42877:SF7">
    <property type="entry name" value="FLAVIN-BINDING MONOOXYGENASE-RELATED"/>
    <property type="match status" value="1"/>
</dbReference>
<dbReference type="SUPFAM" id="SSF51905">
    <property type="entry name" value="FAD/NAD(P)-binding domain"/>
    <property type="match status" value="3"/>
</dbReference>
<keyword evidence="3" id="KW-0285">Flavoprotein</keyword>
<dbReference type="Pfam" id="PF04082">
    <property type="entry name" value="Fungal_trans"/>
    <property type="match status" value="1"/>
</dbReference>
<dbReference type="InterPro" id="IPR007219">
    <property type="entry name" value="XnlR_reg_dom"/>
</dbReference>
<feature type="region of interest" description="Disordered" evidence="9">
    <location>
        <begin position="1"/>
        <end position="29"/>
    </location>
</feature>
<dbReference type="SMART" id="SM00906">
    <property type="entry name" value="Fungal_trans"/>
    <property type="match status" value="1"/>
</dbReference>
<dbReference type="Proteomes" id="UP001194746">
    <property type="component" value="Unassembled WGS sequence"/>
</dbReference>
<dbReference type="EMBL" id="VCAU01000045">
    <property type="protein sequence ID" value="KAF9888596.1"/>
    <property type="molecule type" value="Genomic_DNA"/>
</dbReference>
<evidence type="ECO:0000256" key="1">
    <source>
        <dbReference type="ARBA" id="ARBA00001974"/>
    </source>
</evidence>
<dbReference type="GO" id="GO:0006351">
    <property type="term" value="P:DNA-templated transcription"/>
    <property type="evidence" value="ECO:0007669"/>
    <property type="project" value="InterPro"/>
</dbReference>
<keyword evidence="12" id="KW-1185">Reference proteome</keyword>
<evidence type="ECO:0000256" key="7">
    <source>
        <dbReference type="ARBA" id="ARBA00023163"/>
    </source>
</evidence>
<dbReference type="GO" id="GO:0008270">
    <property type="term" value="F:zinc ion binding"/>
    <property type="evidence" value="ECO:0007669"/>
    <property type="project" value="InterPro"/>
</dbReference>
<feature type="domain" description="Xylanolytic transcriptional activator regulatory" evidence="10">
    <location>
        <begin position="896"/>
        <end position="971"/>
    </location>
</feature>
<comment type="cofactor">
    <cofactor evidence="1">
        <name>FAD</name>
        <dbReference type="ChEBI" id="CHEBI:57692"/>
    </cofactor>
</comment>
<dbReference type="Pfam" id="PF00743">
    <property type="entry name" value="FMO-like"/>
    <property type="match status" value="1"/>
</dbReference>
<dbReference type="InterPro" id="IPR020946">
    <property type="entry name" value="Flavin_mOase-like"/>
</dbReference>
<evidence type="ECO:0000313" key="12">
    <source>
        <dbReference type="Proteomes" id="UP001194746"/>
    </source>
</evidence>
<evidence type="ECO:0000256" key="6">
    <source>
        <dbReference type="ARBA" id="ARBA00023015"/>
    </source>
</evidence>
<reference evidence="11" key="2">
    <citation type="submission" date="2020-02" db="EMBL/GenBank/DDBJ databases">
        <authorList>
            <person name="Gilchrist C.L.M."/>
            <person name="Chooi Y.-H."/>
        </authorList>
    </citation>
    <scope>NUCLEOTIDE SEQUENCE</scope>
    <source>
        <strain evidence="11">MST-FP2251</strain>
    </source>
</reference>
<sequence>MGDYQEPRSASISIGSNGPGPHPASKDRPIDHVEWHTASATGYETSSHIIGEQWPGRNGQPFKIIMMGAGAAGIDFLHHATTSLKDLDVEIKCFEKNPDVGGTWFENRYPGCACDGPSASYQFPWRPNPDWTRYYSGAKEIWEYMKGIVMDEGLDRFIQLSTRVEKAVWNDERSEWILSLRHDDGRVWDESCNVFLNGTGFLNAWKWPSIPGLHSFEGRLFHTARYEEGYDLTGKRVAVIGSGSSGVQTVATIYPQVSKLYTWVRSPTWITAGFAQKYAGEKGANFAYSEEDKAEWRKDPEKYRDYRRLIEGELNQRYKSVLRNSEESQQGNEFSYNEMKRKLGGDSRLVDKIIPKDFNVGCRRPTPGNGYLEALVGEKTTVFTETVAKITPKGFVDQEGTEYECDVIICATGFDTSYRPQFPVFGLNGVSLQERWSKVPESYLGVAAPSMPNYFMFTGPFTPVAQGSILPIITKMSNYSLQVIHKMYKQHIRRVTPKECVIAEFMEHCRAYLGRTCWADPCTSWFKQGRPDGPIVMWPGSRLAFFDAVSTPQWEDYDIEYHANNRFGFLGSGFAMCEFASKDQLTYYLDGDLANALPHQQIKEVKWKPRTLRTSERDAFYAMRGPQILVGPKPHPQPTLAQIERLKHEKAVLKSLINTLRTASQEERDTLLASAPDNDPGITLSDNGMVAADNPRSVGTIDESSDDELDILNFLSVDEGGKLQSFGPSSALHVATKDGKPAPQTPSTISRENARNRLVANAALQRQMEHQLSFKSHICEVPTHLAIHLLNLHWSRQHHTFLLTYRPAIMRDLQEDGPHCSKFLIQAIFACSSKFSPLLEVRDNPSNASTAGARFFRRCDQLLAEEGLLIRPTVPTVIGLLLLGSSYNARGETSKAWLYTGYALRMVYDLGLHLDPQETTDMAEEIEIRRRVFWGAFVCDKLQSLYLGRPVAINLRDSRVSRDFLDEFEEQELFSPQASHTSQLPLSGVSMPIHSVSTFQQLCLLSKIMTTIINRYYVVGSTFSNAQGSLQLVDGILSRWKQGLPKELNYQAWGPEESHTGLQPPNVMVLHSLYHSLIILLHRPFISHGHLRAAATPVLSWERCTNAAMCLSRIVLSYKSAFGLIAAPYVLGYGAYVACTIHVRNAATHAPNYREHRTLLISTLHCLDDLTLANPGMAKPADIIRKMISVNNVESSPEGISPPNHAFTDLDLDAIINLFPPTTLPTGVDDANQEIDHTNQFNIPFDPLFGLMDLTLPPPGPSPLNPS</sequence>
<evidence type="ECO:0000256" key="8">
    <source>
        <dbReference type="ARBA" id="ARBA00023242"/>
    </source>
</evidence>
<evidence type="ECO:0000313" key="11">
    <source>
        <dbReference type="EMBL" id="KAF9888596.1"/>
    </source>
</evidence>
<evidence type="ECO:0000256" key="4">
    <source>
        <dbReference type="ARBA" id="ARBA00022827"/>
    </source>
</evidence>
<name>A0AAD4GTG2_ASPNN</name>
<evidence type="ECO:0000256" key="9">
    <source>
        <dbReference type="SAM" id="MobiDB-lite"/>
    </source>
</evidence>
<evidence type="ECO:0000256" key="2">
    <source>
        <dbReference type="ARBA" id="ARBA00010139"/>
    </source>
</evidence>
<dbReference type="GO" id="GO:0050661">
    <property type="term" value="F:NADP binding"/>
    <property type="evidence" value="ECO:0007669"/>
    <property type="project" value="InterPro"/>
</dbReference>
<keyword evidence="6" id="KW-0805">Transcription regulation</keyword>
<evidence type="ECO:0000259" key="10">
    <source>
        <dbReference type="SMART" id="SM00906"/>
    </source>
</evidence>
<evidence type="ECO:0000256" key="5">
    <source>
        <dbReference type="ARBA" id="ARBA00023002"/>
    </source>
</evidence>
<dbReference type="GO" id="GO:0004499">
    <property type="term" value="F:N,N-dimethylaniline monooxygenase activity"/>
    <property type="evidence" value="ECO:0007669"/>
    <property type="project" value="InterPro"/>
</dbReference>
<protein>
    <recommendedName>
        <fullName evidence="10">Xylanolytic transcriptional activator regulatory domain-containing protein</fullName>
    </recommendedName>
</protein>
<dbReference type="GO" id="GO:0003677">
    <property type="term" value="F:DNA binding"/>
    <property type="evidence" value="ECO:0007669"/>
    <property type="project" value="InterPro"/>
</dbReference>
<dbReference type="GO" id="GO:0050660">
    <property type="term" value="F:flavin adenine dinucleotide binding"/>
    <property type="evidence" value="ECO:0007669"/>
    <property type="project" value="InterPro"/>
</dbReference>